<dbReference type="EMBL" id="FNCN01000010">
    <property type="protein sequence ID" value="SDG97951.1"/>
    <property type="molecule type" value="Genomic_DNA"/>
</dbReference>
<keyword evidence="3" id="KW-1185">Reference proteome</keyword>
<feature type="non-terminal residue" evidence="2">
    <location>
        <position position="1"/>
    </location>
</feature>
<accession>A0A1G7YNB0</accession>
<reference evidence="2 3" key="1">
    <citation type="submission" date="2016-10" db="EMBL/GenBank/DDBJ databases">
        <authorList>
            <person name="de Groot N.N."/>
        </authorList>
    </citation>
    <scope>NUCLEOTIDE SEQUENCE [LARGE SCALE GENOMIC DNA]</scope>
    <source>
        <strain evidence="2 3">CPCC 201354</strain>
    </source>
</reference>
<proteinExistence type="predicted"/>
<protein>
    <submittedName>
        <fullName evidence="2">Uncharacterized protein</fullName>
    </submittedName>
</protein>
<dbReference type="AlphaFoldDB" id="A0A1G7YNB0"/>
<organism evidence="2 3">
    <name type="scientific">Sinosporangium album</name>
    <dbReference type="NCBI Taxonomy" id="504805"/>
    <lineage>
        <taxon>Bacteria</taxon>
        <taxon>Bacillati</taxon>
        <taxon>Actinomycetota</taxon>
        <taxon>Actinomycetes</taxon>
        <taxon>Streptosporangiales</taxon>
        <taxon>Streptosporangiaceae</taxon>
        <taxon>Sinosporangium</taxon>
    </lineage>
</organism>
<name>A0A1G7YNB0_9ACTN</name>
<evidence type="ECO:0000256" key="1">
    <source>
        <dbReference type="SAM" id="MobiDB-lite"/>
    </source>
</evidence>
<sequence length="61" mass="6554">PMVILLHRPFAAGEHRNLLPSSAAPPTPVLHRPFAAGEHRNDLETTSADPEEAPAPALRGR</sequence>
<dbReference type="Proteomes" id="UP000198923">
    <property type="component" value="Unassembled WGS sequence"/>
</dbReference>
<feature type="region of interest" description="Disordered" evidence="1">
    <location>
        <begin position="17"/>
        <end position="61"/>
    </location>
</feature>
<gene>
    <name evidence="2" type="ORF">SAMN05421505_1102</name>
</gene>
<dbReference type="RefSeq" id="WP_420820008.1">
    <property type="nucleotide sequence ID" value="NZ_FNCN01000010.1"/>
</dbReference>
<evidence type="ECO:0000313" key="3">
    <source>
        <dbReference type="Proteomes" id="UP000198923"/>
    </source>
</evidence>
<evidence type="ECO:0000313" key="2">
    <source>
        <dbReference type="EMBL" id="SDG97951.1"/>
    </source>
</evidence>